<gene>
    <name evidence="2" type="ORF">PXEA_LOCUS30232</name>
</gene>
<name>A0A448XHR1_9PLAT</name>
<accession>A0A448XHR1</accession>
<feature type="compositionally biased region" description="Basic and acidic residues" evidence="1">
    <location>
        <begin position="7"/>
        <end position="20"/>
    </location>
</feature>
<proteinExistence type="predicted"/>
<reference evidence="2" key="1">
    <citation type="submission" date="2018-11" db="EMBL/GenBank/DDBJ databases">
        <authorList>
            <consortium name="Pathogen Informatics"/>
        </authorList>
    </citation>
    <scope>NUCLEOTIDE SEQUENCE</scope>
</reference>
<dbReference type="EMBL" id="CAAALY010253199">
    <property type="protein sequence ID" value="VEL36792.1"/>
    <property type="molecule type" value="Genomic_DNA"/>
</dbReference>
<feature type="region of interest" description="Disordered" evidence="1">
    <location>
        <begin position="1"/>
        <end position="20"/>
    </location>
</feature>
<organism evidence="2 3">
    <name type="scientific">Protopolystoma xenopodis</name>
    <dbReference type="NCBI Taxonomy" id="117903"/>
    <lineage>
        <taxon>Eukaryota</taxon>
        <taxon>Metazoa</taxon>
        <taxon>Spiralia</taxon>
        <taxon>Lophotrochozoa</taxon>
        <taxon>Platyhelminthes</taxon>
        <taxon>Monogenea</taxon>
        <taxon>Polyopisthocotylea</taxon>
        <taxon>Polystomatidea</taxon>
        <taxon>Polystomatidae</taxon>
        <taxon>Protopolystoma</taxon>
    </lineage>
</organism>
<sequence>MKWRNVRQRDTATEHNKDEPLLGQFDLDAEYISVERDSNSASPSSLGSRPIEVPVAGATTLCPGDLSRFSPLLPPAGAPPPHTGLNLLELEEACLEAMRDSDLGRLALWATVLQTSQAAGQSLLAWPPSSTPTEPFLLFLLSTLGGPPPSWRSAPTGGPPTAFETSFPIYPQLPPPSPPFSGPPPACLPHQGSEMDPADPVGSCHAGRFVVAANSLSPPTPTTESPKTITLQLLRSQVPVSVPGSPADPFDASASLPSSVKSRQTESWLPGGDEFWRQTGAFCRLRPEAPVSLSPSDLLGDVLRPRRWLPPTTGLLSNNTLDLQTATKAEVEKQALPTVRDGLHRLSEVDGLEKSRQESERSAFLPRQPKEMQKSAGIVTSGGHFWLESRPSTGTIDTNNSLYNPAKLEPGHEEAVARQMGLSRVH</sequence>
<evidence type="ECO:0000256" key="1">
    <source>
        <dbReference type="SAM" id="MobiDB-lite"/>
    </source>
</evidence>
<evidence type="ECO:0000313" key="3">
    <source>
        <dbReference type="Proteomes" id="UP000784294"/>
    </source>
</evidence>
<evidence type="ECO:0000313" key="2">
    <source>
        <dbReference type="EMBL" id="VEL36792.1"/>
    </source>
</evidence>
<protein>
    <submittedName>
        <fullName evidence="2">Uncharacterized protein</fullName>
    </submittedName>
</protein>
<comment type="caution">
    <text evidence="2">The sequence shown here is derived from an EMBL/GenBank/DDBJ whole genome shotgun (WGS) entry which is preliminary data.</text>
</comment>
<dbReference type="AlphaFoldDB" id="A0A448XHR1"/>
<dbReference type="Proteomes" id="UP000784294">
    <property type="component" value="Unassembled WGS sequence"/>
</dbReference>
<keyword evidence="3" id="KW-1185">Reference proteome</keyword>